<protein>
    <submittedName>
        <fullName evidence="1">Uncharacterized protein</fullName>
    </submittedName>
</protein>
<dbReference type="Proteomes" id="UP000243374">
    <property type="component" value="Unassembled WGS sequence"/>
</dbReference>
<gene>
    <name evidence="1" type="ORF">SAMN04487865_104321</name>
</gene>
<name>A0A662ZAS4_9GAMM</name>
<reference evidence="1 2" key="1">
    <citation type="submission" date="2016-10" db="EMBL/GenBank/DDBJ databases">
        <authorList>
            <person name="Varghese N."/>
            <person name="Submissions S."/>
        </authorList>
    </citation>
    <scope>NUCLEOTIDE SEQUENCE [LARGE SCALE GENOMIC DNA]</scope>
    <source>
        <strain evidence="1 2">22B</strain>
    </source>
</reference>
<dbReference type="EMBL" id="FOSF01000043">
    <property type="protein sequence ID" value="SFK25037.1"/>
    <property type="molecule type" value="Genomic_DNA"/>
</dbReference>
<evidence type="ECO:0000313" key="2">
    <source>
        <dbReference type="Proteomes" id="UP000243374"/>
    </source>
</evidence>
<accession>A0A662ZAS4</accession>
<evidence type="ECO:0000313" key="1">
    <source>
        <dbReference type="EMBL" id="SFK25037.1"/>
    </source>
</evidence>
<proteinExistence type="predicted"/>
<sequence>MESRSKRYNCFADVWIDHNKVKVANRIFETRPYNLFLSEEELNNNVFSNESNPAINLFVADGKLNIRLILERFIVTYTLVC</sequence>
<dbReference type="RefSeq" id="WP_074841152.1">
    <property type="nucleotide sequence ID" value="NZ_CP047056.1"/>
</dbReference>
<dbReference type="AlphaFoldDB" id="A0A662ZAS4"/>
<keyword evidence="2" id="KW-1185">Reference proteome</keyword>
<organism evidence="1 2">
    <name type="scientific">Succinivibrio dextrinosolvens</name>
    <dbReference type="NCBI Taxonomy" id="83771"/>
    <lineage>
        <taxon>Bacteria</taxon>
        <taxon>Pseudomonadati</taxon>
        <taxon>Pseudomonadota</taxon>
        <taxon>Gammaproteobacteria</taxon>
        <taxon>Aeromonadales</taxon>
        <taxon>Succinivibrionaceae</taxon>
        <taxon>Succinivibrio</taxon>
    </lineage>
</organism>